<dbReference type="Proteomes" id="UP000306630">
    <property type="component" value="Unassembled WGS sequence"/>
</dbReference>
<evidence type="ECO:0000313" key="8">
    <source>
        <dbReference type="Proteomes" id="UP000306630"/>
    </source>
</evidence>
<keyword evidence="4 6" id="KW-1133">Transmembrane helix</keyword>
<dbReference type="AlphaFoldDB" id="A0A4S2FWM1"/>
<evidence type="ECO:0000256" key="3">
    <source>
        <dbReference type="ARBA" id="ARBA00022692"/>
    </source>
</evidence>
<accession>A0A4S2FWM1</accession>
<keyword evidence="3 6" id="KW-0812">Transmembrane</keyword>
<organism evidence="7 8">
    <name type="scientific">Muribaculum intestinale</name>
    <dbReference type="NCBI Taxonomy" id="1796646"/>
    <lineage>
        <taxon>Bacteria</taxon>
        <taxon>Pseudomonadati</taxon>
        <taxon>Bacteroidota</taxon>
        <taxon>Bacteroidia</taxon>
        <taxon>Bacteroidales</taxon>
        <taxon>Muribaculaceae</taxon>
        <taxon>Muribaculum</taxon>
    </lineage>
</organism>
<evidence type="ECO:0000256" key="6">
    <source>
        <dbReference type="SAM" id="Phobius"/>
    </source>
</evidence>
<dbReference type="EMBL" id="SRYD01000030">
    <property type="protein sequence ID" value="TGY73746.1"/>
    <property type="molecule type" value="Genomic_DNA"/>
</dbReference>
<sequence length="124" mass="13546">MRPILQFGIIFVFLAVGEFVVKCTGITVPSSIIGMLLLALSLKLGIVRLEWVDRISAFLVHNLGFFFVPAGVGLMKCLGLLADQWIPIVGASVGSTVVIIAVTGWVHQLVRRSMSRRQRRSVGI</sequence>
<dbReference type="PANTHER" id="PTHR33931:SF2">
    <property type="entry name" value="HOLIN-LIKE PROTEIN CIDA"/>
    <property type="match status" value="1"/>
</dbReference>
<dbReference type="RefSeq" id="WP_123478061.1">
    <property type="nucleotide sequence ID" value="NZ_CALDAO010000108.1"/>
</dbReference>
<evidence type="ECO:0000256" key="4">
    <source>
        <dbReference type="ARBA" id="ARBA00022989"/>
    </source>
</evidence>
<comment type="subcellular location">
    <subcellularLocation>
        <location evidence="1">Cell membrane</location>
        <topology evidence="1">Multi-pass membrane protein</topology>
    </subcellularLocation>
</comment>
<keyword evidence="2" id="KW-1003">Cell membrane</keyword>
<reference evidence="7 8" key="1">
    <citation type="submission" date="2019-04" db="EMBL/GenBank/DDBJ databases">
        <title>Microbes associate with the intestines of laboratory mice.</title>
        <authorList>
            <person name="Navarre W."/>
            <person name="Wong E."/>
            <person name="Huang K."/>
            <person name="Tropini C."/>
            <person name="Ng K."/>
            <person name="Yu B."/>
        </authorList>
    </citation>
    <scope>NUCLEOTIDE SEQUENCE [LARGE SCALE GENOMIC DNA]</scope>
    <source>
        <strain evidence="7 8">NM06_A21</strain>
    </source>
</reference>
<evidence type="ECO:0000256" key="5">
    <source>
        <dbReference type="ARBA" id="ARBA00023136"/>
    </source>
</evidence>
<dbReference type="InterPro" id="IPR005538">
    <property type="entry name" value="LrgA/CidA"/>
</dbReference>
<evidence type="ECO:0000256" key="2">
    <source>
        <dbReference type="ARBA" id="ARBA00022475"/>
    </source>
</evidence>
<dbReference type="GO" id="GO:0005886">
    <property type="term" value="C:plasma membrane"/>
    <property type="evidence" value="ECO:0007669"/>
    <property type="project" value="UniProtKB-SubCell"/>
</dbReference>
<evidence type="ECO:0000256" key="1">
    <source>
        <dbReference type="ARBA" id="ARBA00004651"/>
    </source>
</evidence>
<gene>
    <name evidence="7" type="ORF">E5333_08575</name>
</gene>
<protein>
    <submittedName>
        <fullName evidence="7">CidA/LrgA family protein</fullName>
    </submittedName>
</protein>
<feature type="transmembrane region" description="Helical" evidence="6">
    <location>
        <begin position="63"/>
        <end position="82"/>
    </location>
</feature>
<feature type="transmembrane region" description="Helical" evidence="6">
    <location>
        <begin position="88"/>
        <end position="110"/>
    </location>
</feature>
<proteinExistence type="predicted"/>
<comment type="caution">
    <text evidence="7">The sequence shown here is derived from an EMBL/GenBank/DDBJ whole genome shotgun (WGS) entry which is preliminary data.</text>
</comment>
<name>A0A4S2FWM1_9BACT</name>
<keyword evidence="5 6" id="KW-0472">Membrane</keyword>
<dbReference type="PANTHER" id="PTHR33931">
    <property type="entry name" value="HOLIN-LIKE PROTEIN CIDA-RELATED"/>
    <property type="match status" value="1"/>
</dbReference>
<dbReference type="Pfam" id="PF03788">
    <property type="entry name" value="LrgA"/>
    <property type="match status" value="1"/>
</dbReference>
<feature type="transmembrane region" description="Helical" evidence="6">
    <location>
        <begin position="33"/>
        <end position="51"/>
    </location>
</feature>
<evidence type="ECO:0000313" key="7">
    <source>
        <dbReference type="EMBL" id="TGY73746.1"/>
    </source>
</evidence>